<dbReference type="InterPro" id="IPR035992">
    <property type="entry name" value="Ricin_B-like_lectins"/>
</dbReference>
<evidence type="ECO:0000256" key="2">
    <source>
        <dbReference type="SAM" id="SignalP"/>
    </source>
</evidence>
<evidence type="ECO:0000313" key="4">
    <source>
        <dbReference type="EMBL" id="MEJ2870397.1"/>
    </source>
</evidence>
<dbReference type="SMART" id="SM00458">
    <property type="entry name" value="RICIN"/>
    <property type="match status" value="1"/>
</dbReference>
<dbReference type="Gene3D" id="2.80.10.50">
    <property type="match status" value="1"/>
</dbReference>
<dbReference type="EMBL" id="JBBEGN010000012">
    <property type="protein sequence ID" value="MEJ2870397.1"/>
    <property type="molecule type" value="Genomic_DNA"/>
</dbReference>
<feature type="region of interest" description="Disordered" evidence="1">
    <location>
        <begin position="153"/>
        <end position="199"/>
    </location>
</feature>
<accession>A0ABU8MUZ2</accession>
<gene>
    <name evidence="4" type="ORF">WCD74_21685</name>
</gene>
<evidence type="ECO:0000256" key="1">
    <source>
        <dbReference type="SAM" id="MobiDB-lite"/>
    </source>
</evidence>
<dbReference type="Pfam" id="PF00652">
    <property type="entry name" value="Ricin_B_lectin"/>
    <property type="match status" value="1"/>
</dbReference>
<dbReference type="InterPro" id="IPR025975">
    <property type="entry name" value="Polysacc_lyase"/>
</dbReference>
<organism evidence="4 5">
    <name type="scientific">Actinomycetospora aurantiaca</name>
    <dbReference type="NCBI Taxonomy" id="3129233"/>
    <lineage>
        <taxon>Bacteria</taxon>
        <taxon>Bacillati</taxon>
        <taxon>Actinomycetota</taxon>
        <taxon>Actinomycetes</taxon>
        <taxon>Pseudonocardiales</taxon>
        <taxon>Pseudonocardiaceae</taxon>
        <taxon>Actinomycetospora</taxon>
    </lineage>
</organism>
<feature type="chain" id="PRO_5045805908" evidence="2">
    <location>
        <begin position="23"/>
        <end position="426"/>
    </location>
</feature>
<dbReference type="Pfam" id="PF14099">
    <property type="entry name" value="Polysacc_lyase"/>
    <property type="match status" value="1"/>
</dbReference>
<dbReference type="PROSITE" id="PS50231">
    <property type="entry name" value="RICIN_B_LECTIN"/>
    <property type="match status" value="1"/>
</dbReference>
<dbReference type="Gene3D" id="2.60.120.200">
    <property type="match status" value="1"/>
</dbReference>
<keyword evidence="5" id="KW-1185">Reference proteome</keyword>
<keyword evidence="2" id="KW-0732">Signal</keyword>
<dbReference type="SUPFAM" id="SSF50370">
    <property type="entry name" value="Ricin B-like lectins"/>
    <property type="match status" value="1"/>
</dbReference>
<evidence type="ECO:0000259" key="3">
    <source>
        <dbReference type="SMART" id="SM00458"/>
    </source>
</evidence>
<sequence>MGALVLLAGILGAGLTAGSAQAAVVTGRIANTAGGCLENSNNTVSTNNPQWLNVCGTNAGQQFSRWADGSLRVQNGCLDTAGGATAAGTRVVLAACSTSTSQRWTFYAAGYVQHQKSGLCLAPLANRIAAKVVVTIAACANVAAHKWVVPALSTPTTTTPPPTTTTTPRPTTTVPPTTTTTPRPTTTVPPTTTTTTTTLPGQTRQVWDSSFTSSGFGRFDDTPWNNVGASAPVIVNSPVTSGAKAARFTMPGGGTRTEIVPTTASFTEGQDRYFRFSFYLPAGFPTQVTSWQLLTQWKNDGTGSPPLEITVGNGNLNLSGGYGHPTGPKTFSKAFAPATTGQRVDLVVHVFFSRDPGKGVVDIWRNGTPVLSGYKPAGGTLYPTSSGTGTVSSYWKMGLYRDSAITQPAQYTIESAKIGNSYAEVA</sequence>
<protein>
    <submittedName>
        <fullName evidence="4">Heparin lyase I family protein</fullName>
    </submittedName>
</protein>
<evidence type="ECO:0000313" key="5">
    <source>
        <dbReference type="Proteomes" id="UP001385809"/>
    </source>
</evidence>
<keyword evidence="4" id="KW-0456">Lyase</keyword>
<dbReference type="Proteomes" id="UP001385809">
    <property type="component" value="Unassembled WGS sequence"/>
</dbReference>
<dbReference type="InterPro" id="IPR000772">
    <property type="entry name" value="Ricin_B_lectin"/>
</dbReference>
<reference evidence="4 5" key="1">
    <citation type="submission" date="2024-03" db="EMBL/GenBank/DDBJ databases">
        <title>Actinomycetospora sp. OC33-EN08, a novel actinomycete isolated from wild orchid (Aerides multiflora).</title>
        <authorList>
            <person name="Suriyachadkun C."/>
        </authorList>
    </citation>
    <scope>NUCLEOTIDE SEQUENCE [LARGE SCALE GENOMIC DNA]</scope>
    <source>
        <strain evidence="4 5">OC33-EN08</strain>
    </source>
</reference>
<comment type="caution">
    <text evidence="4">The sequence shown here is derived from an EMBL/GenBank/DDBJ whole genome shotgun (WGS) entry which is preliminary data.</text>
</comment>
<feature type="compositionally biased region" description="Low complexity" evidence="1">
    <location>
        <begin position="164"/>
        <end position="198"/>
    </location>
</feature>
<name>A0ABU8MUZ2_9PSEU</name>
<feature type="signal peptide" evidence="2">
    <location>
        <begin position="1"/>
        <end position="22"/>
    </location>
</feature>
<feature type="domain" description="Ricin B lectin" evidence="3">
    <location>
        <begin position="65"/>
        <end position="210"/>
    </location>
</feature>
<proteinExistence type="predicted"/>
<dbReference type="RefSeq" id="WP_337696964.1">
    <property type="nucleotide sequence ID" value="NZ_JBBEGN010000012.1"/>
</dbReference>
<dbReference type="GO" id="GO:0016829">
    <property type="term" value="F:lyase activity"/>
    <property type="evidence" value="ECO:0007669"/>
    <property type="project" value="UniProtKB-KW"/>
</dbReference>